<organism evidence="7 8">
    <name type="scientific">Velamenicoccus archaeovorus</name>
    <dbReference type="NCBI Taxonomy" id="1930593"/>
    <lineage>
        <taxon>Bacteria</taxon>
        <taxon>Pseudomonadati</taxon>
        <taxon>Candidatus Omnitrophota</taxon>
        <taxon>Candidatus Velamenicoccus</taxon>
    </lineage>
</organism>
<evidence type="ECO:0000313" key="8">
    <source>
        <dbReference type="Proteomes" id="UP000287243"/>
    </source>
</evidence>
<dbReference type="InterPro" id="IPR023095">
    <property type="entry name" value="Ade_MeTrfase_dom_2"/>
</dbReference>
<evidence type="ECO:0000256" key="4">
    <source>
        <dbReference type="ARBA" id="ARBA00022679"/>
    </source>
</evidence>
<evidence type="ECO:0000313" key="7">
    <source>
        <dbReference type="EMBL" id="QAT16526.1"/>
    </source>
</evidence>
<accession>A0A410P2Z7</accession>
<dbReference type="PANTHER" id="PTHR30481">
    <property type="entry name" value="DNA ADENINE METHYLASE"/>
    <property type="match status" value="1"/>
</dbReference>
<dbReference type="GO" id="GO:0032259">
    <property type="term" value="P:methylation"/>
    <property type="evidence" value="ECO:0007669"/>
    <property type="project" value="UniProtKB-KW"/>
</dbReference>
<dbReference type="RefSeq" id="WP_128699165.1">
    <property type="nucleotide sequence ID" value="NZ_CP019384.1"/>
</dbReference>
<reference evidence="7 8" key="1">
    <citation type="submission" date="2017-01" db="EMBL/GenBank/DDBJ databases">
        <title>First insights into the biology of 'candidatus Vampirococcus archaeovorus'.</title>
        <authorList>
            <person name="Kizina J."/>
            <person name="Jordan S."/>
            <person name="Stueber K."/>
            <person name="Reinhardt R."/>
            <person name="Harder J."/>
        </authorList>
    </citation>
    <scope>NUCLEOTIDE SEQUENCE [LARGE SCALE GENOMIC DNA]</scope>
    <source>
        <strain evidence="7 8">LiM</strain>
    </source>
</reference>
<sequence length="280" mass="32966">MPFYSPLRYPGGKNKLAEFIASLCVNNKINKCYVEPYAGGASVALYLLLNGYVEEVIINDYDRAIYSFWYSILNYTERFCEKIKNTEVNLANWNKFKNIHSKKEEANLFDLGFATFFLNRTNRSGIITGGPIGGMMQEGKYKIDCRFNDENLIKRIQFIAIHKKNIRLYMMDALCLIEKMQNERKVNNLFFYFDPPYYSKGPLLYMSHYEHDDHKKLSEAIKRINKSKWVVSYDNTREIRELYATCEKREYFLLHTAYKVKKGEEILFISKGLLVPDKVN</sequence>
<evidence type="ECO:0000256" key="6">
    <source>
        <dbReference type="ARBA" id="ARBA00047942"/>
    </source>
</evidence>
<dbReference type="PIRSF" id="PIRSF000398">
    <property type="entry name" value="M_m6A_EcoRV"/>
    <property type="match status" value="1"/>
</dbReference>
<dbReference type="GO" id="GO:0009307">
    <property type="term" value="P:DNA restriction-modification system"/>
    <property type="evidence" value="ECO:0007669"/>
    <property type="project" value="InterPro"/>
</dbReference>
<dbReference type="InterPro" id="IPR012263">
    <property type="entry name" value="M_m6A_EcoRV"/>
</dbReference>
<dbReference type="Proteomes" id="UP000287243">
    <property type="component" value="Chromosome"/>
</dbReference>
<dbReference type="SUPFAM" id="SSF53335">
    <property type="entry name" value="S-adenosyl-L-methionine-dependent methyltransferases"/>
    <property type="match status" value="1"/>
</dbReference>
<comment type="similarity">
    <text evidence="1">Belongs to the N(4)/N(6)-methyltransferase family.</text>
</comment>
<dbReference type="PRINTS" id="PR00505">
    <property type="entry name" value="D12N6MTFRASE"/>
</dbReference>
<keyword evidence="3 7" id="KW-0489">Methyltransferase</keyword>
<dbReference type="Gene3D" id="3.40.50.150">
    <property type="entry name" value="Vaccinia Virus protein VP39"/>
    <property type="match status" value="1"/>
</dbReference>
<keyword evidence="8" id="KW-1185">Reference proteome</keyword>
<dbReference type="PANTHER" id="PTHR30481:SF2">
    <property type="entry name" value="SITE-SPECIFIC DNA-METHYLTRANSFERASE (ADENINE-SPECIFIC)"/>
    <property type="match status" value="1"/>
</dbReference>
<evidence type="ECO:0000256" key="5">
    <source>
        <dbReference type="ARBA" id="ARBA00022691"/>
    </source>
</evidence>
<dbReference type="InterPro" id="IPR029063">
    <property type="entry name" value="SAM-dependent_MTases_sf"/>
</dbReference>
<evidence type="ECO:0000256" key="3">
    <source>
        <dbReference type="ARBA" id="ARBA00022603"/>
    </source>
</evidence>
<dbReference type="InterPro" id="IPR012327">
    <property type="entry name" value="MeTrfase_D12"/>
</dbReference>
<name>A0A410P2Z7_VELA1</name>
<dbReference type="GO" id="GO:0006298">
    <property type="term" value="P:mismatch repair"/>
    <property type="evidence" value="ECO:0007669"/>
    <property type="project" value="TreeGrafter"/>
</dbReference>
<dbReference type="GO" id="GO:0009007">
    <property type="term" value="F:site-specific DNA-methyltransferase (adenine-specific) activity"/>
    <property type="evidence" value="ECO:0007669"/>
    <property type="project" value="UniProtKB-EC"/>
</dbReference>
<dbReference type="EMBL" id="CP019384">
    <property type="protein sequence ID" value="QAT16526.1"/>
    <property type="molecule type" value="Genomic_DNA"/>
</dbReference>
<keyword evidence="5" id="KW-0949">S-adenosyl-L-methionine</keyword>
<protein>
    <recommendedName>
        <fullName evidence="2">site-specific DNA-methyltransferase (adenine-specific)</fullName>
        <ecNumber evidence="2">2.1.1.72</ecNumber>
    </recommendedName>
</protein>
<dbReference type="Gene3D" id="1.10.1020.10">
    <property type="entry name" value="Adenine-specific Methyltransferase, Domain 2"/>
    <property type="match status" value="1"/>
</dbReference>
<dbReference type="EC" id="2.1.1.72" evidence="2"/>
<dbReference type="OrthoDB" id="9805629at2"/>
<gene>
    <name evidence="7" type="ORF">BU251_01685</name>
</gene>
<dbReference type="REBASE" id="297126">
    <property type="entry name" value="M.VspLiMORF1685P"/>
</dbReference>
<evidence type="ECO:0000256" key="1">
    <source>
        <dbReference type="ARBA" id="ARBA00006594"/>
    </source>
</evidence>
<keyword evidence="4 7" id="KW-0808">Transferase</keyword>
<dbReference type="GO" id="GO:1904047">
    <property type="term" value="F:S-adenosyl-L-methionine binding"/>
    <property type="evidence" value="ECO:0007669"/>
    <property type="project" value="TreeGrafter"/>
</dbReference>
<dbReference type="Pfam" id="PF02086">
    <property type="entry name" value="MethyltransfD12"/>
    <property type="match status" value="1"/>
</dbReference>
<dbReference type="KEGG" id="vai:BU251_01685"/>
<dbReference type="AlphaFoldDB" id="A0A410P2Z7"/>
<dbReference type="GO" id="GO:0043565">
    <property type="term" value="F:sequence-specific DNA binding"/>
    <property type="evidence" value="ECO:0007669"/>
    <property type="project" value="TreeGrafter"/>
</dbReference>
<comment type="catalytic activity">
    <reaction evidence="6">
        <text>a 2'-deoxyadenosine in DNA + S-adenosyl-L-methionine = an N(6)-methyl-2'-deoxyadenosine in DNA + S-adenosyl-L-homocysteine + H(+)</text>
        <dbReference type="Rhea" id="RHEA:15197"/>
        <dbReference type="Rhea" id="RHEA-COMP:12418"/>
        <dbReference type="Rhea" id="RHEA-COMP:12419"/>
        <dbReference type="ChEBI" id="CHEBI:15378"/>
        <dbReference type="ChEBI" id="CHEBI:57856"/>
        <dbReference type="ChEBI" id="CHEBI:59789"/>
        <dbReference type="ChEBI" id="CHEBI:90615"/>
        <dbReference type="ChEBI" id="CHEBI:90616"/>
        <dbReference type="EC" id="2.1.1.72"/>
    </reaction>
</comment>
<proteinExistence type="inferred from homology"/>
<evidence type="ECO:0000256" key="2">
    <source>
        <dbReference type="ARBA" id="ARBA00011900"/>
    </source>
</evidence>